<dbReference type="Gene3D" id="3.40.390.10">
    <property type="entry name" value="Collagenase (Catalytic Domain)"/>
    <property type="match status" value="1"/>
</dbReference>
<dbReference type="GO" id="GO:0006508">
    <property type="term" value="P:proteolysis"/>
    <property type="evidence" value="ECO:0007669"/>
    <property type="project" value="UniProtKB-KW"/>
</dbReference>
<evidence type="ECO:0000256" key="1">
    <source>
        <dbReference type="RuleBase" id="RU361183"/>
    </source>
</evidence>
<feature type="domain" description="Peptidase metallopeptidase" evidence="2">
    <location>
        <begin position="72"/>
        <end position="247"/>
    </location>
</feature>
<dbReference type="SMART" id="SM00235">
    <property type="entry name" value="ZnMc"/>
    <property type="match status" value="1"/>
</dbReference>
<sequence>MFLFFILQLAALAVAVAINEPTLTYGPFCGTPSPVYDNGTKATSWSEYFDGIEKTSGQIGQGATDAWDARPGPIHWPRKSENKVVIPYCFTQEWDRKNIRHITESGMDKWIEYLGGAAGHASGHAISFEERLDSTGKPMYCAPVKKYRDGWNTGMEHDTVAIEFMDGGGWGGSVGLTQNGKPWQNLVRLSDGFTLGGVLHELGHVLGMAHEHNRGDRDTYIKVQYKQLADWEDCWARARQKEGDYITKDGLCSSMYRTLKYQCTCASFIKNFVEPGWPIKAGSGYDYESIMHYPSVSGYAKSDCNDGGEDCPIQQYVDWNDHGQGTRLLNRATKPSQMDIMWVKRNYPWDVQS</sequence>
<dbReference type="GO" id="GO:0004222">
    <property type="term" value="F:metalloendopeptidase activity"/>
    <property type="evidence" value="ECO:0007669"/>
    <property type="project" value="UniProtKB-UniRule"/>
</dbReference>
<keyword evidence="1" id="KW-0645">Protease</keyword>
<comment type="caution">
    <text evidence="3">The sequence shown here is derived from an EMBL/GenBank/DDBJ whole genome shotgun (WGS) entry which is preliminary data.</text>
</comment>
<keyword evidence="1" id="KW-0482">Metalloprotease</keyword>
<dbReference type="InterPro" id="IPR001506">
    <property type="entry name" value="Peptidase_M12A"/>
</dbReference>
<evidence type="ECO:0000313" key="4">
    <source>
        <dbReference type="Proteomes" id="UP001199106"/>
    </source>
</evidence>
<evidence type="ECO:0000259" key="2">
    <source>
        <dbReference type="SMART" id="SM00235"/>
    </source>
</evidence>
<proteinExistence type="predicted"/>
<dbReference type="InterPro" id="IPR024079">
    <property type="entry name" value="MetalloPept_cat_dom_sf"/>
</dbReference>
<feature type="chain" id="PRO_5041777403" description="Metalloendopeptidase" evidence="1">
    <location>
        <begin position="18"/>
        <end position="353"/>
    </location>
</feature>
<dbReference type="InterPro" id="IPR006026">
    <property type="entry name" value="Peptidase_Metallo"/>
</dbReference>
<dbReference type="Proteomes" id="UP001199106">
    <property type="component" value="Unassembled WGS sequence"/>
</dbReference>
<dbReference type="SUPFAM" id="SSF55486">
    <property type="entry name" value="Metalloproteases ('zincins'), catalytic domain"/>
    <property type="match status" value="1"/>
</dbReference>
<dbReference type="PANTHER" id="PTHR10127">
    <property type="entry name" value="DISCOIDIN, CUB, EGF, LAMININ , AND ZINC METALLOPROTEASE DOMAIN CONTAINING"/>
    <property type="match status" value="1"/>
</dbReference>
<dbReference type="PANTHER" id="PTHR10127:SF850">
    <property type="entry name" value="METALLOENDOPEPTIDASE"/>
    <property type="match status" value="1"/>
</dbReference>
<gene>
    <name evidence="3" type="ORF">G6011_05977</name>
</gene>
<dbReference type="Pfam" id="PF01400">
    <property type="entry name" value="Astacin"/>
    <property type="match status" value="1"/>
</dbReference>
<comment type="cofactor">
    <cofactor evidence="1">
        <name>Zn(2+)</name>
        <dbReference type="ChEBI" id="CHEBI:29105"/>
    </cofactor>
    <text evidence="1">Binds 1 zinc ion per subunit.</text>
</comment>
<reference evidence="3" key="1">
    <citation type="submission" date="2021-07" db="EMBL/GenBank/DDBJ databases">
        <title>Genome Resource of American Ginseng Black Spot Pathogen Alternaria panax.</title>
        <authorList>
            <person name="Qiu C."/>
            <person name="Wang W."/>
            <person name="Liu Z."/>
        </authorList>
    </citation>
    <scope>NUCLEOTIDE SEQUENCE</scope>
    <source>
        <strain evidence="3">BNCC115425</strain>
    </source>
</reference>
<dbReference type="EC" id="3.4.24.-" evidence="1"/>
<feature type="signal peptide" evidence="1">
    <location>
        <begin position="1"/>
        <end position="17"/>
    </location>
</feature>
<accession>A0AAD4FKM6</accession>
<keyword evidence="1" id="KW-0732">Signal</keyword>
<name>A0AAD4FKM6_9PLEO</name>
<keyword evidence="4" id="KW-1185">Reference proteome</keyword>
<keyword evidence="1" id="KW-0378">Hydrolase</keyword>
<dbReference type="GO" id="GO:0008270">
    <property type="term" value="F:zinc ion binding"/>
    <property type="evidence" value="ECO:0007669"/>
    <property type="project" value="InterPro"/>
</dbReference>
<dbReference type="EMBL" id="JAANER010000005">
    <property type="protein sequence ID" value="KAG9189109.1"/>
    <property type="molecule type" value="Genomic_DNA"/>
</dbReference>
<dbReference type="PRINTS" id="PR00480">
    <property type="entry name" value="ASTACIN"/>
</dbReference>
<dbReference type="AlphaFoldDB" id="A0AAD4FKM6"/>
<keyword evidence="1" id="KW-0479">Metal-binding</keyword>
<evidence type="ECO:0000313" key="3">
    <source>
        <dbReference type="EMBL" id="KAG9189109.1"/>
    </source>
</evidence>
<organism evidence="3 4">
    <name type="scientific">Alternaria panax</name>
    <dbReference type="NCBI Taxonomy" id="48097"/>
    <lineage>
        <taxon>Eukaryota</taxon>
        <taxon>Fungi</taxon>
        <taxon>Dikarya</taxon>
        <taxon>Ascomycota</taxon>
        <taxon>Pezizomycotina</taxon>
        <taxon>Dothideomycetes</taxon>
        <taxon>Pleosporomycetidae</taxon>
        <taxon>Pleosporales</taxon>
        <taxon>Pleosporineae</taxon>
        <taxon>Pleosporaceae</taxon>
        <taxon>Alternaria</taxon>
        <taxon>Alternaria sect. Panax</taxon>
    </lineage>
</organism>
<protein>
    <recommendedName>
        <fullName evidence="1">Metalloendopeptidase</fullName>
        <ecNumber evidence="1">3.4.24.-</ecNumber>
    </recommendedName>
</protein>
<keyword evidence="1" id="KW-0862">Zinc</keyword>